<accession>A0A8S5U9J5</accession>
<proteinExistence type="predicted"/>
<evidence type="ECO:0000313" key="1">
    <source>
        <dbReference type="EMBL" id="DAF91066.1"/>
    </source>
</evidence>
<name>A0A8S5U9J5_9CAUD</name>
<reference evidence="1" key="1">
    <citation type="journal article" date="2021" name="Proc. Natl. Acad. Sci. U.S.A.">
        <title>A Catalog of Tens of Thousands of Viruses from Human Metagenomes Reveals Hidden Associations with Chronic Diseases.</title>
        <authorList>
            <person name="Tisza M.J."/>
            <person name="Buck C.B."/>
        </authorList>
    </citation>
    <scope>NUCLEOTIDE SEQUENCE</scope>
    <source>
        <strain evidence="1">Ct7aK2</strain>
    </source>
</reference>
<organism evidence="1">
    <name type="scientific">Siphoviridae sp. ct7aK2</name>
    <dbReference type="NCBI Taxonomy" id="2825351"/>
    <lineage>
        <taxon>Viruses</taxon>
        <taxon>Duplodnaviria</taxon>
        <taxon>Heunggongvirae</taxon>
        <taxon>Uroviricota</taxon>
        <taxon>Caudoviricetes</taxon>
    </lineage>
</organism>
<sequence length="99" mass="10881">MKQGTSTITTVFTNEVGGFRYEYNSTNQAGCAPSVIQYTIFRNDQSIAGGSKRTQGSTFTFEVYSPVTDEERNAIYAQVSSDLKEVTDTSSKINITVTE</sequence>
<protein>
    <submittedName>
        <fullName evidence="1">Uncharacterized protein</fullName>
    </submittedName>
</protein>
<dbReference type="EMBL" id="BK016044">
    <property type="protein sequence ID" value="DAF91066.1"/>
    <property type="molecule type" value="Genomic_DNA"/>
</dbReference>